<dbReference type="GO" id="GO:0003690">
    <property type="term" value="F:double-stranded DNA binding"/>
    <property type="evidence" value="ECO:0007669"/>
    <property type="project" value="TreeGrafter"/>
</dbReference>
<dbReference type="PANTHER" id="PTHR13152">
    <property type="entry name" value="TFIIH, POLYPEPTIDE 4"/>
    <property type="match status" value="1"/>
</dbReference>
<dbReference type="InterPro" id="IPR040662">
    <property type="entry name" value="Tfb2_C"/>
</dbReference>
<dbReference type="Pfam" id="PF03849">
    <property type="entry name" value="Tfb2"/>
    <property type="match status" value="1"/>
</dbReference>
<evidence type="ECO:0000256" key="5">
    <source>
        <dbReference type="ARBA" id="ARBA00023163"/>
    </source>
</evidence>
<comment type="subcellular location">
    <subcellularLocation>
        <location evidence="1 8">Nucleus</location>
    </subcellularLocation>
</comment>
<dbReference type="GO" id="GO:0005675">
    <property type="term" value="C:transcription factor TFIIH holo complex"/>
    <property type="evidence" value="ECO:0007669"/>
    <property type="project" value="TreeGrafter"/>
</dbReference>
<comment type="function">
    <text evidence="8">Component of the general transcription and DNA repair factor IIH (TFIIH) core complex which is involved in general and transcription-coupled nucleotide excision repair (NER) of damaged DNA.</text>
</comment>
<evidence type="ECO:0000256" key="2">
    <source>
        <dbReference type="ARBA" id="ARBA00007132"/>
    </source>
</evidence>
<keyword evidence="5 8" id="KW-0804">Transcription</keyword>
<sequence length="584" mass="65560">MTTTTTGKTPNTTSTSTQQSTNLFSYLLSLPPRVLLNLYSDNTNNTNTTNTNIAGRGIYACRAALQHLPPIARQYVLRLASCGGTLELEHCLKWCNAQYGNKHYSVVEAMERLCVIFCKEKDSNKEDKKVKVLQLTPQFLVGIQKSISSLQSAPWPAVDVQRLYSKTTLTLPNKTSKATATSTKTFTKLKLTVTSSSSSKVNKDLEKPPTANDLEIYTQRRWDSVLHYLVGSTDYGEEPPAAVTRFLEKTGLMQQDIGTNAHPNSTDASSLVITSKGYEFMLQDVHVQVWLFILQYLNQLESIKRCEEVRHEALIFLICLSYCQVGEAYPCSMLSRDGYKLCTDFSQFGLVKLYNVAGKSGDLKNKDTVYFYPTRVAVNLIAGSTAAVAHVGAPSVSSTRALEESLSAAVPGTSHLAIIVQTNFQLCAYTTSELHVSMLGLFCEESTFRRLPNVVFFKITRDSVKGAFRFGIEAGQILQFLKMNAHPRLRTGGQLIPSNIEDQILLWDRERHRVQMEEVYLLQCQDANEFEAVVQYTIDLGAHMWSNEHKNTIMVRYAQTESVMAYVQKFRARAAKKRRRGDIY</sequence>
<reference evidence="10" key="1">
    <citation type="submission" date="2021-01" db="EMBL/GenBank/DDBJ databases">
        <authorList>
            <person name="Corre E."/>
            <person name="Pelletier E."/>
            <person name="Niang G."/>
            <person name="Scheremetjew M."/>
            <person name="Finn R."/>
            <person name="Kale V."/>
            <person name="Holt S."/>
            <person name="Cochrane G."/>
            <person name="Meng A."/>
            <person name="Brown T."/>
            <person name="Cohen L."/>
        </authorList>
    </citation>
    <scope>NUCLEOTIDE SEQUENCE</scope>
    <source>
        <strain evidence="10">B650</strain>
    </source>
</reference>
<feature type="domain" description="Transcription factor Tfb2 C-terminal" evidence="9">
    <location>
        <begin position="502"/>
        <end position="568"/>
    </location>
</feature>
<evidence type="ECO:0000259" key="9">
    <source>
        <dbReference type="Pfam" id="PF18307"/>
    </source>
</evidence>
<dbReference type="Pfam" id="PF18307">
    <property type="entry name" value="Tfb2_C"/>
    <property type="match status" value="1"/>
</dbReference>
<accession>A0A7S2JPY1</accession>
<keyword evidence="7 8" id="KW-0539">Nucleus</keyword>
<dbReference type="GO" id="GO:0001671">
    <property type="term" value="F:ATPase activator activity"/>
    <property type="evidence" value="ECO:0007669"/>
    <property type="project" value="InterPro"/>
</dbReference>
<dbReference type="InterPro" id="IPR004598">
    <property type="entry name" value="TFIIH_p52/Tfb2"/>
</dbReference>
<dbReference type="GO" id="GO:0006289">
    <property type="term" value="P:nucleotide-excision repair"/>
    <property type="evidence" value="ECO:0007669"/>
    <property type="project" value="InterPro"/>
</dbReference>
<organism evidence="10">
    <name type="scientific">Leptocylindrus danicus</name>
    <dbReference type="NCBI Taxonomy" id="163516"/>
    <lineage>
        <taxon>Eukaryota</taxon>
        <taxon>Sar</taxon>
        <taxon>Stramenopiles</taxon>
        <taxon>Ochrophyta</taxon>
        <taxon>Bacillariophyta</taxon>
        <taxon>Coscinodiscophyceae</taxon>
        <taxon>Chaetocerotophycidae</taxon>
        <taxon>Leptocylindrales</taxon>
        <taxon>Leptocylindraceae</taxon>
        <taxon>Leptocylindrus</taxon>
    </lineage>
</organism>
<keyword evidence="6 8" id="KW-0234">DNA repair</keyword>
<comment type="similarity">
    <text evidence="2 8">Belongs to the TFB2 family.</text>
</comment>
<evidence type="ECO:0000256" key="6">
    <source>
        <dbReference type="ARBA" id="ARBA00023204"/>
    </source>
</evidence>
<evidence type="ECO:0000256" key="4">
    <source>
        <dbReference type="ARBA" id="ARBA00023015"/>
    </source>
</evidence>
<dbReference type="PANTHER" id="PTHR13152:SF0">
    <property type="entry name" value="GENERAL TRANSCRIPTION FACTOR IIH SUBUNIT 4"/>
    <property type="match status" value="1"/>
</dbReference>
<name>A0A7S2JPY1_9STRA</name>
<keyword evidence="4 8" id="KW-0805">Transcription regulation</keyword>
<evidence type="ECO:0000256" key="1">
    <source>
        <dbReference type="ARBA" id="ARBA00004123"/>
    </source>
</evidence>
<dbReference type="EMBL" id="HBGY01000234">
    <property type="protein sequence ID" value="CAD9554264.1"/>
    <property type="molecule type" value="Transcribed_RNA"/>
</dbReference>
<evidence type="ECO:0000256" key="3">
    <source>
        <dbReference type="ARBA" id="ARBA00022763"/>
    </source>
</evidence>
<evidence type="ECO:0000256" key="8">
    <source>
        <dbReference type="RuleBase" id="RU364024"/>
    </source>
</evidence>
<dbReference type="Gene3D" id="3.30.70.2610">
    <property type="match status" value="1"/>
</dbReference>
<evidence type="ECO:0000313" key="10">
    <source>
        <dbReference type="EMBL" id="CAD9554264.1"/>
    </source>
</evidence>
<gene>
    <name evidence="10" type="ORF">LDAN0321_LOCUS151</name>
</gene>
<dbReference type="AlphaFoldDB" id="A0A7S2JPY1"/>
<protein>
    <recommendedName>
        <fullName evidence="8">General transcription factor IIH subunit 4</fullName>
    </recommendedName>
</protein>
<dbReference type="GO" id="GO:0000439">
    <property type="term" value="C:transcription factor TFIIH core complex"/>
    <property type="evidence" value="ECO:0007669"/>
    <property type="project" value="InterPro"/>
</dbReference>
<keyword evidence="3 8" id="KW-0227">DNA damage</keyword>
<proteinExistence type="inferred from homology"/>
<evidence type="ECO:0000256" key="7">
    <source>
        <dbReference type="ARBA" id="ARBA00023242"/>
    </source>
</evidence>